<evidence type="ECO:0000256" key="1">
    <source>
        <dbReference type="SAM" id="MobiDB-lite"/>
    </source>
</evidence>
<evidence type="ECO:0000313" key="2">
    <source>
        <dbReference type="EMBL" id="MBO4209904.1"/>
    </source>
</evidence>
<dbReference type="RefSeq" id="WP_208816920.1">
    <property type="nucleotide sequence ID" value="NZ_WVUH01000370.1"/>
</dbReference>
<evidence type="ECO:0000313" key="3">
    <source>
        <dbReference type="Proteomes" id="UP000823521"/>
    </source>
</evidence>
<protein>
    <submittedName>
        <fullName evidence="2">Uncharacterized protein</fullName>
    </submittedName>
</protein>
<name>A0ABS3VZF7_MICEH</name>
<feature type="compositionally biased region" description="Polar residues" evidence="1">
    <location>
        <begin position="60"/>
        <end position="72"/>
    </location>
</feature>
<comment type="caution">
    <text evidence="2">The sequence shown here is derived from an EMBL/GenBank/DDBJ whole genome shotgun (WGS) entry which is preliminary data.</text>
</comment>
<keyword evidence="3" id="KW-1185">Reference proteome</keyword>
<organism evidence="2 3">
    <name type="scientific">Micromonospora echinofusca</name>
    <dbReference type="NCBI Taxonomy" id="47858"/>
    <lineage>
        <taxon>Bacteria</taxon>
        <taxon>Bacillati</taxon>
        <taxon>Actinomycetota</taxon>
        <taxon>Actinomycetes</taxon>
        <taxon>Micromonosporales</taxon>
        <taxon>Micromonosporaceae</taxon>
        <taxon>Micromonospora</taxon>
    </lineage>
</organism>
<dbReference type="EMBL" id="WVUH01000370">
    <property type="protein sequence ID" value="MBO4209904.1"/>
    <property type="molecule type" value="Genomic_DNA"/>
</dbReference>
<reference evidence="2 3" key="1">
    <citation type="submission" date="2019-12" db="EMBL/GenBank/DDBJ databases">
        <title>Whole genome sequencing of endophytic Actinobacterium Micromonospora sp. MPMI6T.</title>
        <authorList>
            <person name="Evv R."/>
            <person name="Podile A.R."/>
        </authorList>
    </citation>
    <scope>NUCLEOTIDE SEQUENCE [LARGE SCALE GENOMIC DNA]</scope>
    <source>
        <strain evidence="2 3">MPMI6</strain>
    </source>
</reference>
<feature type="region of interest" description="Disordered" evidence="1">
    <location>
        <begin position="42"/>
        <end position="72"/>
    </location>
</feature>
<gene>
    <name evidence="2" type="ORF">GSF22_28515</name>
</gene>
<proteinExistence type="predicted"/>
<accession>A0ABS3VZF7</accession>
<dbReference type="Proteomes" id="UP000823521">
    <property type="component" value="Unassembled WGS sequence"/>
</dbReference>
<sequence>MLFVLPTVLRERHWHDRLRAAYADRPPAIIATTASDYLNGTGKTPPMACGGSSAPALDGNASSTCPTSTLTT</sequence>